<dbReference type="RefSeq" id="XP_056064836.1">
    <property type="nucleotide sequence ID" value="XM_056220849.1"/>
</dbReference>
<dbReference type="EMBL" id="JAPEUX010000010">
    <property type="protein sequence ID" value="KAJ4344384.1"/>
    <property type="molecule type" value="Genomic_DNA"/>
</dbReference>
<keyword evidence="1" id="KW-0175">Coiled coil</keyword>
<protein>
    <submittedName>
        <fullName evidence="3">Uncharacterized protein</fullName>
    </submittedName>
</protein>
<dbReference type="GeneID" id="80915654"/>
<evidence type="ECO:0000256" key="1">
    <source>
        <dbReference type="SAM" id="Coils"/>
    </source>
</evidence>
<dbReference type="OrthoDB" id="3737134at2759"/>
<name>A0A9W9C4P2_9PLEO</name>
<keyword evidence="4" id="KW-1185">Reference proteome</keyword>
<sequence>MAHSVFRKGGVPALAFPASEDASSSCLCTLIVKVNEPTRQATIKLQVGVPVQGFDTEQRITLVYDADNFKPGTTTVSNATVSPSQTEQIARSRGGIKLWSLGLVLKHPCVVLYPPSSGNIAPKYASDTRFQQLMVLAKATRLNIVFDSAWLHPDKAAQFRCLTDKLELTGFPRNYTKIVREADWTIFSPVEAAPPESPPSYDEVSLKRPRQSRTSSLQAPTPKRILLDDGTEFDPGTPTEKATTEAASNPRLLPSSPPTGPVYVQDAVENAVAKLLPDALQSILPGMLTRMFAVPTSSPPPQTTPAALDPMSPLRRIIRNHLTTHADELAKQITMDTHGHALDLRDTADIELQEHIDDHRLEFEVLKEDGLMEIRRLYDTKLEELEERTAELVETVELETSEAYTTAKENLAEFVGRQRMELLKEMLRVERWPRSVAEPAKRARSVPLEVRW</sequence>
<feature type="region of interest" description="Disordered" evidence="2">
    <location>
        <begin position="190"/>
        <end position="259"/>
    </location>
</feature>
<dbReference type="AlphaFoldDB" id="A0A9W9C4P2"/>
<feature type="coiled-coil region" evidence="1">
    <location>
        <begin position="375"/>
        <end position="402"/>
    </location>
</feature>
<proteinExistence type="predicted"/>
<organism evidence="3 4">
    <name type="scientific">Didymosphaeria variabile</name>
    <dbReference type="NCBI Taxonomy" id="1932322"/>
    <lineage>
        <taxon>Eukaryota</taxon>
        <taxon>Fungi</taxon>
        <taxon>Dikarya</taxon>
        <taxon>Ascomycota</taxon>
        <taxon>Pezizomycotina</taxon>
        <taxon>Dothideomycetes</taxon>
        <taxon>Pleosporomycetidae</taxon>
        <taxon>Pleosporales</taxon>
        <taxon>Massarineae</taxon>
        <taxon>Didymosphaeriaceae</taxon>
        <taxon>Didymosphaeria</taxon>
    </lineage>
</organism>
<accession>A0A9W9C4P2</accession>
<reference evidence="3" key="1">
    <citation type="submission" date="2022-10" db="EMBL/GenBank/DDBJ databases">
        <title>Tapping the CABI collections for fungal endophytes: first genome assemblies for Collariella, Neodidymelliopsis, Ascochyta clinopodiicola, Didymella pomorum, Didymosphaeria variabile, Neocosmospora piperis and Neocucurbitaria cava.</title>
        <authorList>
            <person name="Hill R."/>
        </authorList>
    </citation>
    <scope>NUCLEOTIDE SEQUENCE</scope>
    <source>
        <strain evidence="3">IMI 356815</strain>
    </source>
</reference>
<dbReference type="Proteomes" id="UP001140513">
    <property type="component" value="Unassembled WGS sequence"/>
</dbReference>
<evidence type="ECO:0000313" key="3">
    <source>
        <dbReference type="EMBL" id="KAJ4344384.1"/>
    </source>
</evidence>
<evidence type="ECO:0000256" key="2">
    <source>
        <dbReference type="SAM" id="MobiDB-lite"/>
    </source>
</evidence>
<comment type="caution">
    <text evidence="3">The sequence shown here is derived from an EMBL/GenBank/DDBJ whole genome shotgun (WGS) entry which is preliminary data.</text>
</comment>
<evidence type="ECO:0000313" key="4">
    <source>
        <dbReference type="Proteomes" id="UP001140513"/>
    </source>
</evidence>
<gene>
    <name evidence="3" type="ORF">N0V89_012124</name>
</gene>